<gene>
    <name evidence="3" type="ORF">A2696_02635</name>
</gene>
<evidence type="ECO:0000313" key="4">
    <source>
        <dbReference type="Proteomes" id="UP000177069"/>
    </source>
</evidence>
<proteinExistence type="predicted"/>
<feature type="region of interest" description="Disordered" evidence="1">
    <location>
        <begin position="41"/>
        <end position="62"/>
    </location>
</feature>
<sequence>MNKAIPILLAIIVVILLAGGGYLIFQNQKLAKQLVKEESGPSSISLPQTSPSPSIAPSPSQSTKLTLKDIQENIKAAINSRNYQALIGYMKTPKVNFIIMSSSCCEPTTPDDAATKLDYIKDGVPFDFDQNTTLVKNLKAKNERLTNAYIGLSQNKEQLVAFTIDASNQITQIEVSVSYKLYNQ</sequence>
<evidence type="ECO:0000256" key="2">
    <source>
        <dbReference type="SAM" id="Phobius"/>
    </source>
</evidence>
<keyword evidence="2" id="KW-0812">Transmembrane</keyword>
<organism evidence="3 4">
    <name type="scientific">Candidatus Curtissbacteria bacterium RIFCSPHIGHO2_01_FULL_41_13</name>
    <dbReference type="NCBI Taxonomy" id="1797745"/>
    <lineage>
        <taxon>Bacteria</taxon>
        <taxon>Candidatus Curtissiibacteriota</taxon>
    </lineage>
</organism>
<name>A0A1F5G2N1_9BACT</name>
<dbReference type="Proteomes" id="UP000177069">
    <property type="component" value="Unassembled WGS sequence"/>
</dbReference>
<accession>A0A1F5G2N1</accession>
<dbReference type="EMBL" id="MFBA01000004">
    <property type="protein sequence ID" value="OGD86077.1"/>
    <property type="molecule type" value="Genomic_DNA"/>
</dbReference>
<evidence type="ECO:0000256" key="1">
    <source>
        <dbReference type="SAM" id="MobiDB-lite"/>
    </source>
</evidence>
<keyword evidence="2" id="KW-0472">Membrane</keyword>
<reference evidence="3 4" key="1">
    <citation type="journal article" date="2016" name="Nat. Commun.">
        <title>Thousands of microbial genomes shed light on interconnected biogeochemical processes in an aquifer system.</title>
        <authorList>
            <person name="Anantharaman K."/>
            <person name="Brown C.T."/>
            <person name="Hug L.A."/>
            <person name="Sharon I."/>
            <person name="Castelle C.J."/>
            <person name="Probst A.J."/>
            <person name="Thomas B.C."/>
            <person name="Singh A."/>
            <person name="Wilkins M.J."/>
            <person name="Karaoz U."/>
            <person name="Brodie E.L."/>
            <person name="Williams K.H."/>
            <person name="Hubbard S.S."/>
            <person name="Banfield J.F."/>
        </authorList>
    </citation>
    <scope>NUCLEOTIDE SEQUENCE [LARGE SCALE GENOMIC DNA]</scope>
</reference>
<feature type="transmembrane region" description="Helical" evidence="2">
    <location>
        <begin position="6"/>
        <end position="25"/>
    </location>
</feature>
<keyword evidence="2" id="KW-1133">Transmembrane helix</keyword>
<protein>
    <submittedName>
        <fullName evidence="3">Uncharacterized protein</fullName>
    </submittedName>
</protein>
<dbReference type="AlphaFoldDB" id="A0A1F5G2N1"/>
<evidence type="ECO:0000313" key="3">
    <source>
        <dbReference type="EMBL" id="OGD86077.1"/>
    </source>
</evidence>
<comment type="caution">
    <text evidence="3">The sequence shown here is derived from an EMBL/GenBank/DDBJ whole genome shotgun (WGS) entry which is preliminary data.</text>
</comment>
<feature type="compositionally biased region" description="Low complexity" evidence="1">
    <location>
        <begin position="47"/>
        <end position="62"/>
    </location>
</feature>